<dbReference type="EMBL" id="JAWXYG010000014">
    <property type="protein sequence ID" value="KAK4254233.1"/>
    <property type="molecule type" value="Genomic_DNA"/>
</dbReference>
<dbReference type="PANTHER" id="PTHR33710:SF77">
    <property type="entry name" value="DNASE I-LIKE SUPERFAMILY PROTEIN"/>
    <property type="match status" value="1"/>
</dbReference>
<dbReference type="AlphaFoldDB" id="A0AAE1IRF5"/>
<dbReference type="SUPFAM" id="SSF56219">
    <property type="entry name" value="DNase I-like"/>
    <property type="match status" value="1"/>
</dbReference>
<dbReference type="PANTHER" id="PTHR33710">
    <property type="entry name" value="BNAC02G09200D PROTEIN"/>
    <property type="match status" value="1"/>
</dbReference>
<accession>A0AAE1IRF5</accession>
<sequence length="266" mass="31034">MNFFLWNVRGAGASSFPSRIRGLVHSFEIDFVAIFEPRCSGAKAQHIAESLGFPYFKIVDADGYKGGIWCLWSEKFRRVEVLETTNQYVHVRYTSQLMQVWEMTFVYGSPNIVLRRALWHDLLNLRPSVHIPWCLGGDFNAMLATDERCSWKDTRGSNREFCRFVEDTVLDDLGFVGPPFTWKRTGMECRLDRVLGSSTWQETFPNTVVKHINWYKSDHRPLLLQLDGVVMKPHVDRPFQCLAAWVLDERFPPFVSRSWRSDLTWT</sequence>
<dbReference type="GO" id="GO:0003824">
    <property type="term" value="F:catalytic activity"/>
    <property type="evidence" value="ECO:0007669"/>
    <property type="project" value="InterPro"/>
</dbReference>
<dbReference type="InterPro" id="IPR005135">
    <property type="entry name" value="Endo/exonuclease/phosphatase"/>
</dbReference>
<reference evidence="2" key="1">
    <citation type="submission" date="2023-10" db="EMBL/GenBank/DDBJ databases">
        <title>Chromosome-level genome of the transformable northern wattle, Acacia crassicarpa.</title>
        <authorList>
            <person name="Massaro I."/>
            <person name="Sinha N.R."/>
            <person name="Poethig S."/>
            <person name="Leichty A.R."/>
        </authorList>
    </citation>
    <scope>NUCLEOTIDE SEQUENCE</scope>
    <source>
        <strain evidence="2">Acra3RX</strain>
        <tissue evidence="2">Leaf</tissue>
    </source>
</reference>
<name>A0AAE1IRF5_9FABA</name>
<dbReference type="Gene3D" id="3.60.10.10">
    <property type="entry name" value="Endonuclease/exonuclease/phosphatase"/>
    <property type="match status" value="1"/>
</dbReference>
<dbReference type="Proteomes" id="UP001293593">
    <property type="component" value="Unassembled WGS sequence"/>
</dbReference>
<dbReference type="Pfam" id="PF03372">
    <property type="entry name" value="Exo_endo_phos"/>
    <property type="match status" value="1"/>
</dbReference>
<keyword evidence="3" id="KW-1185">Reference proteome</keyword>
<comment type="caution">
    <text evidence="2">The sequence shown here is derived from an EMBL/GenBank/DDBJ whole genome shotgun (WGS) entry which is preliminary data.</text>
</comment>
<organism evidence="2 3">
    <name type="scientific">Acacia crassicarpa</name>
    <name type="common">northern wattle</name>
    <dbReference type="NCBI Taxonomy" id="499986"/>
    <lineage>
        <taxon>Eukaryota</taxon>
        <taxon>Viridiplantae</taxon>
        <taxon>Streptophyta</taxon>
        <taxon>Embryophyta</taxon>
        <taxon>Tracheophyta</taxon>
        <taxon>Spermatophyta</taxon>
        <taxon>Magnoliopsida</taxon>
        <taxon>eudicotyledons</taxon>
        <taxon>Gunneridae</taxon>
        <taxon>Pentapetalae</taxon>
        <taxon>rosids</taxon>
        <taxon>fabids</taxon>
        <taxon>Fabales</taxon>
        <taxon>Fabaceae</taxon>
        <taxon>Caesalpinioideae</taxon>
        <taxon>mimosoid clade</taxon>
        <taxon>Acacieae</taxon>
        <taxon>Acacia</taxon>
    </lineage>
</organism>
<dbReference type="InterPro" id="IPR036691">
    <property type="entry name" value="Endo/exonu/phosph_ase_sf"/>
</dbReference>
<feature type="domain" description="Endonuclease/exonuclease/phosphatase" evidence="1">
    <location>
        <begin position="6"/>
        <end position="219"/>
    </location>
</feature>
<gene>
    <name evidence="2" type="ORF">QN277_009640</name>
</gene>
<protein>
    <recommendedName>
        <fullName evidence="1">Endonuclease/exonuclease/phosphatase domain-containing protein</fullName>
    </recommendedName>
</protein>
<proteinExistence type="predicted"/>
<evidence type="ECO:0000313" key="3">
    <source>
        <dbReference type="Proteomes" id="UP001293593"/>
    </source>
</evidence>
<evidence type="ECO:0000259" key="1">
    <source>
        <dbReference type="Pfam" id="PF03372"/>
    </source>
</evidence>
<evidence type="ECO:0000313" key="2">
    <source>
        <dbReference type="EMBL" id="KAK4254233.1"/>
    </source>
</evidence>